<dbReference type="InterPro" id="IPR025943">
    <property type="entry name" value="Sigma_54_int_dom_ATP-bd_2"/>
</dbReference>
<organism evidence="8 9">
    <name type="scientific">Megasphaera paucivorans</name>
    <dbReference type="NCBI Taxonomy" id="349095"/>
    <lineage>
        <taxon>Bacteria</taxon>
        <taxon>Bacillati</taxon>
        <taxon>Bacillota</taxon>
        <taxon>Negativicutes</taxon>
        <taxon>Veillonellales</taxon>
        <taxon>Veillonellaceae</taxon>
        <taxon>Megasphaera</taxon>
    </lineage>
</organism>
<dbReference type="FunFam" id="3.40.50.300:FF:000006">
    <property type="entry name" value="DNA-binding transcriptional regulator NtrC"/>
    <property type="match status" value="1"/>
</dbReference>
<dbReference type="PANTHER" id="PTHR32071:SF57">
    <property type="entry name" value="C4-DICARBOXYLATE TRANSPORT TRANSCRIPTIONAL REGULATORY PROTEIN DCTD"/>
    <property type="match status" value="1"/>
</dbReference>
<dbReference type="InterPro" id="IPR025944">
    <property type="entry name" value="Sigma_54_int_dom_CS"/>
</dbReference>
<dbReference type="GO" id="GO:0005524">
    <property type="term" value="F:ATP binding"/>
    <property type="evidence" value="ECO:0007669"/>
    <property type="project" value="UniProtKB-KW"/>
</dbReference>
<dbReference type="Gene3D" id="1.10.10.60">
    <property type="entry name" value="Homeodomain-like"/>
    <property type="match status" value="1"/>
</dbReference>
<dbReference type="PANTHER" id="PTHR32071">
    <property type="entry name" value="TRANSCRIPTIONAL REGULATORY PROTEIN"/>
    <property type="match status" value="1"/>
</dbReference>
<dbReference type="Proteomes" id="UP000199309">
    <property type="component" value="Unassembled WGS sequence"/>
</dbReference>
<evidence type="ECO:0000256" key="1">
    <source>
        <dbReference type="ARBA" id="ARBA00022741"/>
    </source>
</evidence>
<dbReference type="OrthoDB" id="9803970at2"/>
<reference evidence="8 9" key="1">
    <citation type="submission" date="2016-10" db="EMBL/GenBank/DDBJ databases">
        <authorList>
            <person name="de Groot N.N."/>
        </authorList>
    </citation>
    <scope>NUCLEOTIDE SEQUENCE [LARGE SCALE GENOMIC DNA]</scope>
    <source>
        <strain evidence="8 9">DSM 16981</strain>
    </source>
</reference>
<evidence type="ECO:0000259" key="7">
    <source>
        <dbReference type="PROSITE" id="PS50112"/>
    </source>
</evidence>
<dbReference type="InterPro" id="IPR058031">
    <property type="entry name" value="AAA_lid_NorR"/>
</dbReference>
<dbReference type="InterPro" id="IPR027417">
    <property type="entry name" value="P-loop_NTPase"/>
</dbReference>
<name>A0A1G9QD96_9FIRM</name>
<proteinExistence type="predicted"/>
<evidence type="ECO:0000313" key="8">
    <source>
        <dbReference type="EMBL" id="SDM09054.1"/>
    </source>
</evidence>
<evidence type="ECO:0000259" key="6">
    <source>
        <dbReference type="PROSITE" id="PS50045"/>
    </source>
</evidence>
<keyword evidence="4 8" id="KW-0238">DNA-binding</keyword>
<protein>
    <submittedName>
        <fullName evidence="8">Transcriptional regulator containing PAS, AAA-type ATPase, and DNA-binding Fis domains</fullName>
    </submittedName>
</protein>
<keyword evidence="5" id="KW-0804">Transcription</keyword>
<feature type="domain" description="Sigma-54 factor interaction" evidence="6">
    <location>
        <begin position="141"/>
        <end position="370"/>
    </location>
</feature>
<evidence type="ECO:0000256" key="3">
    <source>
        <dbReference type="ARBA" id="ARBA00023015"/>
    </source>
</evidence>
<dbReference type="PROSITE" id="PS50045">
    <property type="entry name" value="SIGMA54_INTERACT_4"/>
    <property type="match status" value="1"/>
</dbReference>
<dbReference type="InterPro" id="IPR000014">
    <property type="entry name" value="PAS"/>
</dbReference>
<dbReference type="InterPro" id="IPR003593">
    <property type="entry name" value="AAA+_ATPase"/>
</dbReference>
<dbReference type="Gene3D" id="3.30.450.20">
    <property type="entry name" value="PAS domain"/>
    <property type="match status" value="1"/>
</dbReference>
<dbReference type="Gene3D" id="1.10.8.60">
    <property type="match status" value="1"/>
</dbReference>
<dbReference type="CDD" id="cd00009">
    <property type="entry name" value="AAA"/>
    <property type="match status" value="1"/>
</dbReference>
<evidence type="ECO:0000313" key="9">
    <source>
        <dbReference type="Proteomes" id="UP000199309"/>
    </source>
</evidence>
<dbReference type="GO" id="GO:0003677">
    <property type="term" value="F:DNA binding"/>
    <property type="evidence" value="ECO:0007669"/>
    <property type="project" value="UniProtKB-KW"/>
</dbReference>
<gene>
    <name evidence="8" type="ORF">SAMN05660299_00200</name>
</gene>
<keyword evidence="3" id="KW-0805">Transcription regulation</keyword>
<dbReference type="Pfam" id="PF25601">
    <property type="entry name" value="AAA_lid_14"/>
    <property type="match status" value="1"/>
</dbReference>
<dbReference type="Pfam" id="PF00158">
    <property type="entry name" value="Sigma54_activat"/>
    <property type="match status" value="1"/>
</dbReference>
<dbReference type="SUPFAM" id="SSF46689">
    <property type="entry name" value="Homeodomain-like"/>
    <property type="match status" value="1"/>
</dbReference>
<dbReference type="Gene3D" id="3.40.50.300">
    <property type="entry name" value="P-loop containing nucleotide triphosphate hydrolases"/>
    <property type="match status" value="1"/>
</dbReference>
<dbReference type="InterPro" id="IPR002078">
    <property type="entry name" value="Sigma_54_int"/>
</dbReference>
<evidence type="ECO:0000256" key="2">
    <source>
        <dbReference type="ARBA" id="ARBA00022840"/>
    </source>
</evidence>
<evidence type="ECO:0000256" key="4">
    <source>
        <dbReference type="ARBA" id="ARBA00023125"/>
    </source>
</evidence>
<dbReference type="STRING" id="349095.SAMN05660299_00200"/>
<dbReference type="PROSITE" id="PS50112">
    <property type="entry name" value="PAS"/>
    <property type="match status" value="1"/>
</dbReference>
<dbReference type="PROSITE" id="PS00676">
    <property type="entry name" value="SIGMA54_INTERACT_2"/>
    <property type="match status" value="1"/>
</dbReference>
<keyword evidence="2" id="KW-0067">ATP-binding</keyword>
<dbReference type="SMART" id="SM00382">
    <property type="entry name" value="AAA"/>
    <property type="match status" value="1"/>
</dbReference>
<feature type="domain" description="PAS" evidence="7">
    <location>
        <begin position="9"/>
        <end position="60"/>
    </location>
</feature>
<dbReference type="GO" id="GO:0006355">
    <property type="term" value="P:regulation of DNA-templated transcription"/>
    <property type="evidence" value="ECO:0007669"/>
    <property type="project" value="InterPro"/>
</dbReference>
<dbReference type="RefSeq" id="WP_091647384.1">
    <property type="nucleotide sequence ID" value="NZ_FNHQ01000001.1"/>
</dbReference>
<sequence>MTKNTTDWDLKTFKNLIDNLHDEIMIFDNNYKLVYLNKASLRHYGLPPEHFIGQNFSVLDNTFWGNSTLPIVYREKKTITRRQITNLGADIITISVPIMDKDKNIQYVVMNVNDLYTINELNDSEKKSIDVTYPKTSKGDYIYSSKVMEKIMSMVGQLAAYDMPCLIMGETGTGKSLLAKYMHNISLRKDKPFVSLNCACINPNLIESELFGYKSGSFTGADKQGKKGLLEIADGGTLFMDEVSEIPMELQSKFLQVLQDQEFIPVGGHKPVTVNVKIIAATNCNLQKLVATKNFRQDLYYRLNAFEIVLPPLRERPDDIKALSYFFLNKYNKKFKRNQLITEETLSVLMNYSWPGNIRELDHIIQKMVVLSTDSHELLPQDLPKNLFKFFSTEQIVKEDTSLDDLLADYESRIIHDAYNKYQTSTHVAKALKISQPKAYRLIKKYIKDTE</sequence>
<dbReference type="PROSITE" id="PS00688">
    <property type="entry name" value="SIGMA54_INTERACT_3"/>
    <property type="match status" value="1"/>
</dbReference>
<dbReference type="EMBL" id="FNHQ01000001">
    <property type="protein sequence ID" value="SDM09054.1"/>
    <property type="molecule type" value="Genomic_DNA"/>
</dbReference>
<dbReference type="SUPFAM" id="SSF52540">
    <property type="entry name" value="P-loop containing nucleoside triphosphate hydrolases"/>
    <property type="match status" value="1"/>
</dbReference>
<dbReference type="InterPro" id="IPR035965">
    <property type="entry name" value="PAS-like_dom_sf"/>
</dbReference>
<dbReference type="AlphaFoldDB" id="A0A1G9QD96"/>
<keyword evidence="9" id="KW-1185">Reference proteome</keyword>
<accession>A0A1G9QD96</accession>
<dbReference type="SUPFAM" id="SSF55785">
    <property type="entry name" value="PYP-like sensor domain (PAS domain)"/>
    <property type="match status" value="1"/>
</dbReference>
<keyword evidence="1" id="KW-0547">Nucleotide-binding</keyword>
<evidence type="ECO:0000256" key="5">
    <source>
        <dbReference type="ARBA" id="ARBA00023163"/>
    </source>
</evidence>
<dbReference type="InterPro" id="IPR009057">
    <property type="entry name" value="Homeodomain-like_sf"/>
</dbReference>